<dbReference type="Proteomes" id="UP000799640">
    <property type="component" value="Unassembled WGS sequence"/>
</dbReference>
<feature type="non-terminal residue" evidence="1">
    <location>
        <position position="239"/>
    </location>
</feature>
<reference evidence="1" key="1">
    <citation type="journal article" date="2020" name="Stud. Mycol.">
        <title>101 Dothideomycetes genomes: a test case for predicting lifestyles and emergence of pathogens.</title>
        <authorList>
            <person name="Haridas S."/>
            <person name="Albert R."/>
            <person name="Binder M."/>
            <person name="Bloem J."/>
            <person name="Labutti K."/>
            <person name="Salamov A."/>
            <person name="Andreopoulos B."/>
            <person name="Baker S."/>
            <person name="Barry K."/>
            <person name="Bills G."/>
            <person name="Bluhm B."/>
            <person name="Cannon C."/>
            <person name="Castanera R."/>
            <person name="Culley D."/>
            <person name="Daum C."/>
            <person name="Ezra D."/>
            <person name="Gonzalez J."/>
            <person name="Henrissat B."/>
            <person name="Kuo A."/>
            <person name="Liang C."/>
            <person name="Lipzen A."/>
            <person name="Lutzoni F."/>
            <person name="Magnuson J."/>
            <person name="Mondo S."/>
            <person name="Nolan M."/>
            <person name="Ohm R."/>
            <person name="Pangilinan J."/>
            <person name="Park H.-J."/>
            <person name="Ramirez L."/>
            <person name="Alfaro M."/>
            <person name="Sun H."/>
            <person name="Tritt A."/>
            <person name="Yoshinaga Y."/>
            <person name="Zwiers L.-H."/>
            <person name="Turgeon B."/>
            <person name="Goodwin S."/>
            <person name="Spatafora J."/>
            <person name="Crous P."/>
            <person name="Grigoriev I."/>
        </authorList>
    </citation>
    <scope>NUCLEOTIDE SEQUENCE</scope>
    <source>
        <strain evidence="1">CBS 262.69</strain>
    </source>
</reference>
<evidence type="ECO:0000313" key="1">
    <source>
        <dbReference type="EMBL" id="KAF2403183.1"/>
    </source>
</evidence>
<dbReference type="EMBL" id="ML996690">
    <property type="protein sequence ID" value="KAF2403183.1"/>
    <property type="molecule type" value="Genomic_DNA"/>
</dbReference>
<keyword evidence="2" id="KW-1185">Reference proteome</keyword>
<name>A0A6G1I4F3_9PEZI</name>
<feature type="non-terminal residue" evidence="1">
    <location>
        <position position="1"/>
    </location>
</feature>
<gene>
    <name evidence="1" type="ORF">EJ06DRAFT_459295</name>
</gene>
<organism evidence="1 2">
    <name type="scientific">Trichodelitschia bisporula</name>
    <dbReference type="NCBI Taxonomy" id="703511"/>
    <lineage>
        <taxon>Eukaryota</taxon>
        <taxon>Fungi</taxon>
        <taxon>Dikarya</taxon>
        <taxon>Ascomycota</taxon>
        <taxon>Pezizomycotina</taxon>
        <taxon>Dothideomycetes</taxon>
        <taxon>Dothideomycetes incertae sedis</taxon>
        <taxon>Phaeotrichales</taxon>
        <taxon>Phaeotrichaceae</taxon>
        <taxon>Trichodelitschia</taxon>
    </lineage>
</organism>
<accession>A0A6G1I4F3</accession>
<sequence>PPIALHNSSSWTYTGPFLPPTSLPSSFHTWHSQTISGSLLPTLTPLLHLISSFLSSANLTHYCLTIRAARACDDFNTPRWHVDDQFFNPSSTPTAKGYWKLCATLQGPGTLFLTNGAQARKTLKAVTAAARKAAPRHTCSAVRCVACGLTSEAVRADLAWEMRGAEVRQSSLGEAVFFRIGGREGAVHSEPPICGDRIFVNVVPGTERELRDLMGRWGVGYPRAWSWGVPGAIGVGEEE</sequence>
<dbReference type="OrthoDB" id="10261951at2759"/>
<proteinExistence type="predicted"/>
<dbReference type="AlphaFoldDB" id="A0A6G1I4F3"/>
<evidence type="ECO:0000313" key="2">
    <source>
        <dbReference type="Proteomes" id="UP000799640"/>
    </source>
</evidence>
<protein>
    <submittedName>
        <fullName evidence="1">Uncharacterized protein</fullName>
    </submittedName>
</protein>